<evidence type="ECO:0000313" key="3">
    <source>
        <dbReference type="Proteomes" id="UP000224130"/>
    </source>
</evidence>
<organism evidence="2 3">
    <name type="scientific">Isoptericola jiangsuensis</name>
    <dbReference type="NCBI Taxonomy" id="548579"/>
    <lineage>
        <taxon>Bacteria</taxon>
        <taxon>Bacillati</taxon>
        <taxon>Actinomycetota</taxon>
        <taxon>Actinomycetes</taxon>
        <taxon>Micrococcales</taxon>
        <taxon>Promicromonosporaceae</taxon>
        <taxon>Isoptericola</taxon>
    </lineage>
</organism>
<proteinExistence type="predicted"/>
<dbReference type="Proteomes" id="UP000224130">
    <property type="component" value="Unassembled WGS sequence"/>
</dbReference>
<accession>A0A2A9EXR1</accession>
<evidence type="ECO:0000256" key="1">
    <source>
        <dbReference type="SAM" id="Phobius"/>
    </source>
</evidence>
<keyword evidence="1" id="KW-0812">Transmembrane</keyword>
<name>A0A2A9EXR1_9MICO</name>
<keyword evidence="3" id="KW-1185">Reference proteome</keyword>
<sequence length="92" mass="9442">MTENRTAEPSYLPEAVPPTNHGHTVAAWTAMIGVILGALVSSVGVLPGVPFVLFWVGLAIAVAALVVGLVLRNMGYGQPKAGVVPKRTGSGH</sequence>
<feature type="transmembrane region" description="Helical" evidence="1">
    <location>
        <begin position="25"/>
        <end position="46"/>
    </location>
</feature>
<dbReference type="RefSeq" id="WP_098463505.1">
    <property type="nucleotide sequence ID" value="NZ_PDJJ01000001.1"/>
</dbReference>
<reference evidence="2 3" key="1">
    <citation type="submission" date="2017-10" db="EMBL/GenBank/DDBJ databases">
        <title>Sequencing the genomes of 1000 actinobacteria strains.</title>
        <authorList>
            <person name="Klenk H.-P."/>
        </authorList>
    </citation>
    <scope>NUCLEOTIDE SEQUENCE [LARGE SCALE GENOMIC DNA]</scope>
    <source>
        <strain evidence="2 3">DSM 21863</strain>
    </source>
</reference>
<gene>
    <name evidence="2" type="ORF">ATJ88_1774</name>
</gene>
<feature type="transmembrane region" description="Helical" evidence="1">
    <location>
        <begin position="52"/>
        <end position="71"/>
    </location>
</feature>
<protein>
    <submittedName>
        <fullName evidence="2">Uncharacterized protein</fullName>
    </submittedName>
</protein>
<dbReference type="NCBIfam" id="NF041681">
    <property type="entry name" value="HGxxPAAW"/>
    <property type="match status" value="1"/>
</dbReference>
<dbReference type="EMBL" id="PDJJ01000001">
    <property type="protein sequence ID" value="PFG43092.1"/>
    <property type="molecule type" value="Genomic_DNA"/>
</dbReference>
<evidence type="ECO:0000313" key="2">
    <source>
        <dbReference type="EMBL" id="PFG43092.1"/>
    </source>
</evidence>
<keyword evidence="1" id="KW-0472">Membrane</keyword>
<comment type="caution">
    <text evidence="2">The sequence shown here is derived from an EMBL/GenBank/DDBJ whole genome shotgun (WGS) entry which is preliminary data.</text>
</comment>
<dbReference type="AlphaFoldDB" id="A0A2A9EXR1"/>
<dbReference type="OrthoDB" id="5149710at2"/>
<keyword evidence="1" id="KW-1133">Transmembrane helix</keyword>